<dbReference type="KEGG" id="pacr:FXN63_00600"/>
<dbReference type="EMBL" id="CP043046">
    <property type="protein sequence ID" value="QEI04494.1"/>
    <property type="molecule type" value="Genomic_DNA"/>
</dbReference>
<dbReference type="Proteomes" id="UP000325161">
    <property type="component" value="Chromosome"/>
</dbReference>
<sequence>MAISPPGSHSLERDYGIRVTASSTFETGAKQLDWNQVLLDQEQIQARASLRPDTAASIRAAQHVWLASQDRQMTAVRAQDSEVAIEALIAMLVDQASMARREV</sequence>
<dbReference type="AlphaFoldDB" id="A0A5C0ASC7"/>
<organism evidence="1 2">
    <name type="scientific">Pigmentiphaga aceris</name>
    <dbReference type="NCBI Taxonomy" id="1940612"/>
    <lineage>
        <taxon>Bacteria</taxon>
        <taxon>Pseudomonadati</taxon>
        <taxon>Pseudomonadota</taxon>
        <taxon>Betaproteobacteria</taxon>
        <taxon>Burkholderiales</taxon>
        <taxon>Alcaligenaceae</taxon>
        <taxon>Pigmentiphaga</taxon>
    </lineage>
</organism>
<reference evidence="1 2" key="1">
    <citation type="submission" date="2019-08" db="EMBL/GenBank/DDBJ databases">
        <title>Amphibian skin-associated Pigmentiphaga: genome sequence and occurrence across geography and hosts.</title>
        <authorList>
            <person name="Bletz M.C."/>
            <person name="Bunk B."/>
            <person name="Sproeer C."/>
            <person name="Biwer P."/>
            <person name="Reiter S."/>
            <person name="Rabemananjara F.C.E."/>
            <person name="Schulz S."/>
            <person name="Overmann J."/>
            <person name="Vences M."/>
        </authorList>
    </citation>
    <scope>NUCLEOTIDE SEQUENCE [LARGE SCALE GENOMIC DNA]</scope>
    <source>
        <strain evidence="1 2">Mada1488</strain>
    </source>
</reference>
<accession>A0A5C0ASC7</accession>
<evidence type="ECO:0000313" key="1">
    <source>
        <dbReference type="EMBL" id="QEI04494.1"/>
    </source>
</evidence>
<proteinExistence type="predicted"/>
<evidence type="ECO:0000313" key="2">
    <source>
        <dbReference type="Proteomes" id="UP000325161"/>
    </source>
</evidence>
<name>A0A5C0ASC7_9BURK</name>
<dbReference type="RefSeq" id="WP_148811847.1">
    <property type="nucleotide sequence ID" value="NZ_CP043046.1"/>
</dbReference>
<protein>
    <submittedName>
        <fullName evidence="1">Uncharacterized protein</fullName>
    </submittedName>
</protein>
<gene>
    <name evidence="1" type="ORF">FXN63_00600</name>
</gene>
<keyword evidence="2" id="KW-1185">Reference proteome</keyword>